<protein>
    <submittedName>
        <fullName evidence="1">Uncharacterized protein</fullName>
    </submittedName>
</protein>
<dbReference type="AlphaFoldDB" id="A0ABD2BMI5"/>
<evidence type="ECO:0000313" key="1">
    <source>
        <dbReference type="EMBL" id="KAL2733988.1"/>
    </source>
</evidence>
<dbReference type="Proteomes" id="UP001607302">
    <property type="component" value="Unassembled WGS sequence"/>
</dbReference>
<accession>A0ABD2BMI5</accession>
<proteinExistence type="predicted"/>
<comment type="caution">
    <text evidence="1">The sequence shown here is derived from an EMBL/GenBank/DDBJ whole genome shotgun (WGS) entry which is preliminary data.</text>
</comment>
<organism evidence="1 2">
    <name type="scientific">Vespula squamosa</name>
    <name type="common">Southern yellow jacket</name>
    <name type="synonym">Wasp</name>
    <dbReference type="NCBI Taxonomy" id="30214"/>
    <lineage>
        <taxon>Eukaryota</taxon>
        <taxon>Metazoa</taxon>
        <taxon>Ecdysozoa</taxon>
        <taxon>Arthropoda</taxon>
        <taxon>Hexapoda</taxon>
        <taxon>Insecta</taxon>
        <taxon>Pterygota</taxon>
        <taxon>Neoptera</taxon>
        <taxon>Endopterygota</taxon>
        <taxon>Hymenoptera</taxon>
        <taxon>Apocrita</taxon>
        <taxon>Aculeata</taxon>
        <taxon>Vespoidea</taxon>
        <taxon>Vespidae</taxon>
        <taxon>Vespinae</taxon>
        <taxon>Vespula</taxon>
    </lineage>
</organism>
<dbReference type="EMBL" id="JAUDFV010000074">
    <property type="protein sequence ID" value="KAL2733988.1"/>
    <property type="molecule type" value="Genomic_DNA"/>
</dbReference>
<keyword evidence="2" id="KW-1185">Reference proteome</keyword>
<gene>
    <name evidence="1" type="ORF">V1478_003686</name>
</gene>
<evidence type="ECO:0000313" key="2">
    <source>
        <dbReference type="Proteomes" id="UP001607302"/>
    </source>
</evidence>
<sequence length="96" mass="11215">MYVRRVEAIQPIKVSIKMCSVLFLLRCVKVLLLERKNFLKPYPVLFVTQMAHGTDIVEIICIIKQSDATVCKVLEDEPSKRDDRKNLFVKTFKTDR</sequence>
<name>A0ABD2BMI5_VESSQ</name>
<reference evidence="1 2" key="1">
    <citation type="journal article" date="2024" name="Ann. Entomol. Soc. Am.">
        <title>Genomic analyses of the southern and eastern yellowjacket wasps (Hymenoptera: Vespidae) reveal evolutionary signatures of social life.</title>
        <authorList>
            <person name="Catto M.A."/>
            <person name="Caine P.B."/>
            <person name="Orr S.E."/>
            <person name="Hunt B.G."/>
            <person name="Goodisman M.A.D."/>
        </authorList>
    </citation>
    <scope>NUCLEOTIDE SEQUENCE [LARGE SCALE GENOMIC DNA]</scope>
    <source>
        <strain evidence="1">233</strain>
        <tissue evidence="1">Head and thorax</tissue>
    </source>
</reference>